<evidence type="ECO:0000313" key="1">
    <source>
        <dbReference type="EMBL" id="KXT13464.1"/>
    </source>
</evidence>
<dbReference type="EMBL" id="LFZO01000117">
    <property type="protein sequence ID" value="KXT13464.1"/>
    <property type="molecule type" value="Genomic_DNA"/>
</dbReference>
<gene>
    <name evidence="1" type="ORF">AC579_4256</name>
</gene>
<proteinExistence type="predicted"/>
<organism evidence="1 2">
    <name type="scientific">Pseudocercospora musae</name>
    <dbReference type="NCBI Taxonomy" id="113226"/>
    <lineage>
        <taxon>Eukaryota</taxon>
        <taxon>Fungi</taxon>
        <taxon>Dikarya</taxon>
        <taxon>Ascomycota</taxon>
        <taxon>Pezizomycotina</taxon>
        <taxon>Dothideomycetes</taxon>
        <taxon>Dothideomycetidae</taxon>
        <taxon>Mycosphaerellales</taxon>
        <taxon>Mycosphaerellaceae</taxon>
        <taxon>Pseudocercospora</taxon>
    </lineage>
</organism>
<dbReference type="Proteomes" id="UP000073492">
    <property type="component" value="Unassembled WGS sequence"/>
</dbReference>
<name>A0A139IFI5_9PEZI</name>
<keyword evidence="2" id="KW-1185">Reference proteome</keyword>
<comment type="caution">
    <text evidence="1">The sequence shown here is derived from an EMBL/GenBank/DDBJ whole genome shotgun (WGS) entry which is preliminary data.</text>
</comment>
<evidence type="ECO:0000313" key="2">
    <source>
        <dbReference type="Proteomes" id="UP000073492"/>
    </source>
</evidence>
<protein>
    <submittedName>
        <fullName evidence="1">Uncharacterized protein</fullName>
    </submittedName>
</protein>
<dbReference type="AlphaFoldDB" id="A0A139IFI5"/>
<sequence length="77" mass="8151">MDADGGVGKWDSLLPNMPARYQDTGQTQTSAADVPTALIGTGVVVTCGQWVNGGERASPLGLSPLCRILQTQRLFYV</sequence>
<accession>A0A139IFI5</accession>
<reference evidence="1 2" key="1">
    <citation type="submission" date="2015-07" db="EMBL/GenBank/DDBJ databases">
        <title>Comparative genomics of the Sigatoka disease complex on banana suggests a link between parallel evolutionary changes in Pseudocercospora fijiensis and Pseudocercospora eumusae and increased virulence on the banana host.</title>
        <authorList>
            <person name="Chang T.-C."/>
            <person name="Salvucci A."/>
            <person name="Crous P.W."/>
            <person name="Stergiopoulos I."/>
        </authorList>
    </citation>
    <scope>NUCLEOTIDE SEQUENCE [LARGE SCALE GENOMIC DNA]</scope>
    <source>
        <strain evidence="1 2">CBS 116634</strain>
    </source>
</reference>